<dbReference type="AlphaFoldDB" id="X6N0P2"/>
<dbReference type="PANTHER" id="PTHR10686">
    <property type="entry name" value="FOLATE TRANSPORTER"/>
    <property type="match status" value="1"/>
</dbReference>
<dbReference type="Proteomes" id="UP000023152">
    <property type="component" value="Unassembled WGS sequence"/>
</dbReference>
<reference evidence="3 4" key="1">
    <citation type="journal article" date="2013" name="Curr. Biol.">
        <title>The Genome of the Foraminiferan Reticulomyxa filosa.</title>
        <authorList>
            <person name="Glockner G."/>
            <person name="Hulsmann N."/>
            <person name="Schleicher M."/>
            <person name="Noegel A.A."/>
            <person name="Eichinger L."/>
            <person name="Gallinger C."/>
            <person name="Pawlowski J."/>
            <person name="Sierra R."/>
            <person name="Euteneuer U."/>
            <person name="Pillet L."/>
            <person name="Moustafa A."/>
            <person name="Platzer M."/>
            <person name="Groth M."/>
            <person name="Szafranski K."/>
            <person name="Schliwa M."/>
        </authorList>
    </citation>
    <scope>NUCLEOTIDE SEQUENCE [LARGE SCALE GENOMIC DNA]</scope>
</reference>
<dbReference type="EMBL" id="ASPP01013234">
    <property type="protein sequence ID" value="ETO19840.1"/>
    <property type="molecule type" value="Genomic_DNA"/>
</dbReference>
<protein>
    <submittedName>
        <fullName evidence="3">Solute carrier family protein</fullName>
    </submittedName>
</protein>
<dbReference type="OrthoDB" id="18814at2759"/>
<accession>X6N0P2</accession>
<evidence type="ECO:0000313" key="3">
    <source>
        <dbReference type="EMBL" id="ETO19840.1"/>
    </source>
</evidence>
<evidence type="ECO:0000313" key="4">
    <source>
        <dbReference type="Proteomes" id="UP000023152"/>
    </source>
</evidence>
<dbReference type="InterPro" id="IPR002666">
    <property type="entry name" value="Folate_carrier"/>
</dbReference>
<sequence length="138" mass="16160">MEKIDIEPNKSDKMDDATEASTSELDDISTTKRKCCNPDVDWLLLLRICAVGFFVNFQPSEPYLTRYLKEYKNLSDNQINNYVWPYDTYGSLISLIPIGLLAEHVGYKPVIFVGNKNKNKEFLNMWDMFAHYTYIYIH</sequence>
<gene>
    <name evidence="3" type="ORF">RFI_17387</name>
</gene>
<organism evidence="3 4">
    <name type="scientific">Reticulomyxa filosa</name>
    <dbReference type="NCBI Taxonomy" id="46433"/>
    <lineage>
        <taxon>Eukaryota</taxon>
        <taxon>Sar</taxon>
        <taxon>Rhizaria</taxon>
        <taxon>Retaria</taxon>
        <taxon>Foraminifera</taxon>
        <taxon>Monothalamids</taxon>
        <taxon>Reticulomyxidae</taxon>
        <taxon>Reticulomyxa</taxon>
    </lineage>
</organism>
<proteinExistence type="inferred from homology"/>
<feature type="compositionally biased region" description="Basic and acidic residues" evidence="2">
    <location>
        <begin position="1"/>
        <end position="16"/>
    </location>
</feature>
<evidence type="ECO:0000256" key="1">
    <source>
        <dbReference type="ARBA" id="ARBA00005773"/>
    </source>
</evidence>
<feature type="non-terminal residue" evidence="3">
    <location>
        <position position="138"/>
    </location>
</feature>
<dbReference type="GO" id="GO:0090482">
    <property type="term" value="F:vitamin transmembrane transporter activity"/>
    <property type="evidence" value="ECO:0007669"/>
    <property type="project" value="InterPro"/>
</dbReference>
<comment type="similarity">
    <text evidence="1">Belongs to the reduced folate carrier (RFC) transporter (TC 2.A.48) family.</text>
</comment>
<comment type="caution">
    <text evidence="3">The sequence shown here is derived from an EMBL/GenBank/DDBJ whole genome shotgun (WGS) entry which is preliminary data.</text>
</comment>
<feature type="region of interest" description="Disordered" evidence="2">
    <location>
        <begin position="1"/>
        <end position="23"/>
    </location>
</feature>
<dbReference type="GO" id="GO:0005886">
    <property type="term" value="C:plasma membrane"/>
    <property type="evidence" value="ECO:0007669"/>
    <property type="project" value="TreeGrafter"/>
</dbReference>
<keyword evidence="4" id="KW-1185">Reference proteome</keyword>
<evidence type="ECO:0000256" key="2">
    <source>
        <dbReference type="SAM" id="MobiDB-lite"/>
    </source>
</evidence>
<dbReference type="PANTHER" id="PTHR10686:SF18">
    <property type="entry name" value="IP11787P-RELATED"/>
    <property type="match status" value="1"/>
</dbReference>
<name>X6N0P2_RETFI</name>
<dbReference type="Pfam" id="PF01770">
    <property type="entry name" value="Folate_carrier"/>
    <property type="match status" value="1"/>
</dbReference>